<comment type="similarity">
    <text evidence="2 10">Belongs to the TRAFAC class TrmE-Era-EngA-EngB-Septin-like GTPase superfamily. EngB GTPase family.</text>
</comment>
<evidence type="ECO:0000256" key="1">
    <source>
        <dbReference type="ARBA" id="ARBA00001946"/>
    </source>
</evidence>
<evidence type="ECO:0000313" key="13">
    <source>
        <dbReference type="Proteomes" id="UP000581189"/>
    </source>
</evidence>
<dbReference type="EMBL" id="JACJFN010000001">
    <property type="protein sequence ID" value="MBB1518650.1"/>
    <property type="molecule type" value="Genomic_DNA"/>
</dbReference>
<organism evidence="12 13">
    <name type="scientific">Aquipseudomonas guryensis</name>
    <dbReference type="NCBI Taxonomy" id="2759165"/>
    <lineage>
        <taxon>Bacteria</taxon>
        <taxon>Pseudomonadati</taxon>
        <taxon>Pseudomonadota</taxon>
        <taxon>Gammaproteobacteria</taxon>
        <taxon>Pseudomonadales</taxon>
        <taxon>Pseudomonadaceae</taxon>
        <taxon>Aquipseudomonas</taxon>
    </lineage>
</organism>
<dbReference type="GO" id="GO:0046872">
    <property type="term" value="F:metal ion binding"/>
    <property type="evidence" value="ECO:0007669"/>
    <property type="project" value="UniProtKB-KW"/>
</dbReference>
<evidence type="ECO:0000256" key="6">
    <source>
        <dbReference type="ARBA" id="ARBA00022842"/>
    </source>
</evidence>
<keyword evidence="7 10" id="KW-0342">GTP-binding</keyword>
<dbReference type="SUPFAM" id="SSF52540">
    <property type="entry name" value="P-loop containing nucleoside triphosphate hydrolases"/>
    <property type="match status" value="1"/>
</dbReference>
<dbReference type="FunFam" id="3.40.50.300:FF:000098">
    <property type="entry name" value="Probable GTP-binding protein EngB"/>
    <property type="match status" value="1"/>
</dbReference>
<dbReference type="InterPro" id="IPR006073">
    <property type="entry name" value="GTP-bd"/>
</dbReference>
<feature type="domain" description="EngB-type G" evidence="11">
    <location>
        <begin position="30"/>
        <end position="204"/>
    </location>
</feature>
<keyword evidence="5 10" id="KW-0547">Nucleotide-binding</keyword>
<name>A0A7W4H2N3_9GAMM</name>
<dbReference type="AlphaFoldDB" id="A0A7W4H2N3"/>
<keyword evidence="4" id="KW-0479">Metal-binding</keyword>
<evidence type="ECO:0000256" key="8">
    <source>
        <dbReference type="ARBA" id="ARBA00023210"/>
    </source>
</evidence>
<dbReference type="PANTHER" id="PTHR11649">
    <property type="entry name" value="MSS1/TRME-RELATED GTP-BINDING PROTEIN"/>
    <property type="match status" value="1"/>
</dbReference>
<reference evidence="12 13" key="1">
    <citation type="submission" date="2020-08" db="EMBL/GenBank/DDBJ databases">
        <authorList>
            <person name="Kim C.M."/>
        </authorList>
    </citation>
    <scope>NUCLEOTIDE SEQUENCE [LARGE SCALE GENOMIC DNA]</scope>
    <source>
        <strain evidence="12 13">SR9</strain>
    </source>
</reference>
<evidence type="ECO:0000256" key="7">
    <source>
        <dbReference type="ARBA" id="ARBA00023134"/>
    </source>
</evidence>
<dbReference type="InterPro" id="IPR030393">
    <property type="entry name" value="G_ENGB_dom"/>
</dbReference>
<dbReference type="GO" id="GO:0005525">
    <property type="term" value="F:GTP binding"/>
    <property type="evidence" value="ECO:0007669"/>
    <property type="project" value="UniProtKB-UniRule"/>
</dbReference>
<evidence type="ECO:0000256" key="5">
    <source>
        <dbReference type="ARBA" id="ARBA00022741"/>
    </source>
</evidence>
<keyword evidence="13" id="KW-1185">Reference proteome</keyword>
<keyword evidence="9 10" id="KW-0131">Cell cycle</keyword>
<dbReference type="InterPro" id="IPR019987">
    <property type="entry name" value="GTP-bd_ribosome_bio_YsxC"/>
</dbReference>
<keyword evidence="8 10" id="KW-0717">Septation</keyword>
<evidence type="ECO:0000259" key="11">
    <source>
        <dbReference type="PROSITE" id="PS51706"/>
    </source>
</evidence>
<dbReference type="InterPro" id="IPR027417">
    <property type="entry name" value="P-loop_NTPase"/>
</dbReference>
<dbReference type="RefSeq" id="WP_182832670.1">
    <property type="nucleotide sequence ID" value="NZ_JACJFN010000001.1"/>
</dbReference>
<accession>A0A7W4H2N3</accession>
<dbReference type="CDD" id="cd01876">
    <property type="entry name" value="YihA_EngB"/>
    <property type="match status" value="1"/>
</dbReference>
<comment type="caution">
    <text evidence="12">The sequence shown here is derived from an EMBL/GenBank/DDBJ whole genome shotgun (WGS) entry which is preliminary data.</text>
</comment>
<sequence>MQPKNPIIGLCQQATFMISAAKVDQCPPDEGYEVAFAGRSNAGKSSALNTLTHANLARTSKTPGRTQLLNFFTLDEERRLVDLPGYGYAKVPIPLKQHWQRHLEAYLSSRESLVGLILMMDIRHPLTEFDRMMLDWSQASHMPLHILLTKADKLTFGAAKNALLKVRQDIHKGWGTDASIQLFSAPKRQGVEEAQAVLAGWMGLLEEADDDQEPAE</sequence>
<evidence type="ECO:0000256" key="9">
    <source>
        <dbReference type="ARBA" id="ARBA00023306"/>
    </source>
</evidence>
<comment type="cofactor">
    <cofactor evidence="1">
        <name>Mg(2+)</name>
        <dbReference type="ChEBI" id="CHEBI:18420"/>
    </cofactor>
</comment>
<gene>
    <name evidence="10" type="primary">engB</name>
    <name evidence="12" type="ORF">H3H45_05315</name>
</gene>
<dbReference type="NCBIfam" id="TIGR03598">
    <property type="entry name" value="GTPase_YsxC"/>
    <property type="match status" value="1"/>
</dbReference>
<protein>
    <recommendedName>
        <fullName evidence="10">Probable GTP-binding protein EngB</fullName>
    </recommendedName>
</protein>
<dbReference type="Pfam" id="PF01926">
    <property type="entry name" value="MMR_HSR1"/>
    <property type="match status" value="1"/>
</dbReference>
<dbReference type="Gene3D" id="3.40.50.300">
    <property type="entry name" value="P-loop containing nucleotide triphosphate hydrolases"/>
    <property type="match status" value="1"/>
</dbReference>
<proteinExistence type="inferred from homology"/>
<dbReference type="GO" id="GO:0005829">
    <property type="term" value="C:cytosol"/>
    <property type="evidence" value="ECO:0007669"/>
    <property type="project" value="TreeGrafter"/>
</dbReference>
<keyword evidence="3 10" id="KW-0132">Cell division</keyword>
<dbReference type="Proteomes" id="UP000581189">
    <property type="component" value="Unassembled WGS sequence"/>
</dbReference>
<evidence type="ECO:0000313" key="12">
    <source>
        <dbReference type="EMBL" id="MBB1518650.1"/>
    </source>
</evidence>
<evidence type="ECO:0000256" key="4">
    <source>
        <dbReference type="ARBA" id="ARBA00022723"/>
    </source>
</evidence>
<keyword evidence="6" id="KW-0460">Magnesium</keyword>
<evidence type="ECO:0000256" key="10">
    <source>
        <dbReference type="HAMAP-Rule" id="MF_00321"/>
    </source>
</evidence>
<evidence type="ECO:0000256" key="2">
    <source>
        <dbReference type="ARBA" id="ARBA00009638"/>
    </source>
</evidence>
<dbReference type="PANTHER" id="PTHR11649:SF13">
    <property type="entry name" value="ENGB-TYPE G DOMAIN-CONTAINING PROTEIN"/>
    <property type="match status" value="1"/>
</dbReference>
<dbReference type="PROSITE" id="PS51706">
    <property type="entry name" value="G_ENGB"/>
    <property type="match status" value="1"/>
</dbReference>
<dbReference type="GO" id="GO:0000917">
    <property type="term" value="P:division septum assembly"/>
    <property type="evidence" value="ECO:0007669"/>
    <property type="project" value="UniProtKB-KW"/>
</dbReference>
<dbReference type="HAMAP" id="MF_00321">
    <property type="entry name" value="GTPase_EngB"/>
    <property type="match status" value="1"/>
</dbReference>
<comment type="function">
    <text evidence="10">Necessary for normal cell division and for the maintenance of normal septation.</text>
</comment>
<evidence type="ECO:0000256" key="3">
    <source>
        <dbReference type="ARBA" id="ARBA00022618"/>
    </source>
</evidence>